<dbReference type="Proteomes" id="UP000034588">
    <property type="component" value="Unassembled WGS sequence"/>
</dbReference>
<evidence type="ECO:0000256" key="7">
    <source>
        <dbReference type="HAMAP-Rule" id="MF_01325"/>
    </source>
</evidence>
<evidence type="ECO:0000256" key="4">
    <source>
        <dbReference type="ARBA" id="ARBA00022980"/>
    </source>
</evidence>
<comment type="similarity">
    <text evidence="1 7">Belongs to the universal ribosomal protein uL3 family.</text>
</comment>
<dbReference type="GO" id="GO:0006412">
    <property type="term" value="P:translation"/>
    <property type="evidence" value="ECO:0007669"/>
    <property type="project" value="UniProtKB-UniRule"/>
</dbReference>
<evidence type="ECO:0000256" key="5">
    <source>
        <dbReference type="ARBA" id="ARBA00023274"/>
    </source>
</evidence>
<dbReference type="FunFam" id="2.40.30.10:FF:000004">
    <property type="entry name" value="50S ribosomal protein L3"/>
    <property type="match status" value="1"/>
</dbReference>
<keyword evidence="5 7" id="KW-0687">Ribonucleoprotein</keyword>
<dbReference type="GO" id="GO:0003735">
    <property type="term" value="F:structural constituent of ribosome"/>
    <property type="evidence" value="ECO:0007669"/>
    <property type="project" value="UniProtKB-UniRule"/>
</dbReference>
<name>A0A0G1VY94_9BACT</name>
<dbReference type="PATRIC" id="fig|1618448.3.peg.764"/>
<dbReference type="PANTHER" id="PTHR11229:SF16">
    <property type="entry name" value="LARGE RIBOSOMAL SUBUNIT PROTEIN UL3C"/>
    <property type="match status" value="1"/>
</dbReference>
<evidence type="ECO:0000256" key="8">
    <source>
        <dbReference type="SAM" id="MobiDB-lite"/>
    </source>
</evidence>
<comment type="subunit">
    <text evidence="7">Part of the 50S ribosomal subunit. Forms a cluster with proteins L14 and L19.</text>
</comment>
<keyword evidence="3 7" id="KW-0694">RNA-binding</keyword>
<comment type="caution">
    <text evidence="9">The sequence shown here is derived from an EMBL/GenBank/DDBJ whole genome shotgun (WGS) entry which is preliminary data.</text>
</comment>
<reference evidence="9 10" key="1">
    <citation type="journal article" date="2015" name="Nature">
        <title>rRNA introns, odd ribosomes, and small enigmatic genomes across a large radiation of phyla.</title>
        <authorList>
            <person name="Brown C.T."/>
            <person name="Hug L.A."/>
            <person name="Thomas B.C."/>
            <person name="Sharon I."/>
            <person name="Castelle C.J."/>
            <person name="Singh A."/>
            <person name="Wilkins M.J."/>
            <person name="Williams K.H."/>
            <person name="Banfield J.F."/>
        </authorList>
    </citation>
    <scope>NUCLEOTIDE SEQUENCE [LARGE SCALE GENOMIC DNA]</scope>
</reference>
<feature type="region of interest" description="Disordered" evidence="8">
    <location>
        <begin position="127"/>
        <end position="147"/>
    </location>
</feature>
<evidence type="ECO:0000256" key="6">
    <source>
        <dbReference type="ARBA" id="ARBA00035243"/>
    </source>
</evidence>
<evidence type="ECO:0000313" key="10">
    <source>
        <dbReference type="Proteomes" id="UP000034588"/>
    </source>
</evidence>
<proteinExistence type="inferred from homology"/>
<dbReference type="NCBIfam" id="TIGR03625">
    <property type="entry name" value="L3_bact"/>
    <property type="match status" value="1"/>
</dbReference>
<evidence type="ECO:0000256" key="3">
    <source>
        <dbReference type="ARBA" id="ARBA00022884"/>
    </source>
</evidence>
<dbReference type="Gene3D" id="3.30.160.810">
    <property type="match status" value="1"/>
</dbReference>
<dbReference type="InterPro" id="IPR000597">
    <property type="entry name" value="Ribosomal_uL3"/>
</dbReference>
<dbReference type="Gene3D" id="2.40.30.10">
    <property type="entry name" value="Translation factors"/>
    <property type="match status" value="1"/>
</dbReference>
<dbReference type="SUPFAM" id="SSF50447">
    <property type="entry name" value="Translation proteins"/>
    <property type="match status" value="1"/>
</dbReference>
<organism evidence="9 10">
    <name type="scientific">Candidatus Gottesmanbacteria bacterium GW2011_GWB1_49_7</name>
    <dbReference type="NCBI Taxonomy" id="1618448"/>
    <lineage>
        <taxon>Bacteria</taxon>
        <taxon>Candidatus Gottesmaniibacteriota</taxon>
    </lineage>
</organism>
<dbReference type="AlphaFoldDB" id="A0A0G1VY94"/>
<dbReference type="GO" id="GO:0022625">
    <property type="term" value="C:cytosolic large ribosomal subunit"/>
    <property type="evidence" value="ECO:0007669"/>
    <property type="project" value="TreeGrafter"/>
</dbReference>
<protein>
    <recommendedName>
        <fullName evidence="6 7">Large ribosomal subunit protein uL3</fullName>
    </recommendedName>
</protein>
<evidence type="ECO:0000256" key="1">
    <source>
        <dbReference type="ARBA" id="ARBA00006540"/>
    </source>
</evidence>
<evidence type="ECO:0000256" key="2">
    <source>
        <dbReference type="ARBA" id="ARBA00022730"/>
    </source>
</evidence>
<dbReference type="GO" id="GO:0019843">
    <property type="term" value="F:rRNA binding"/>
    <property type="evidence" value="ECO:0007669"/>
    <property type="project" value="UniProtKB-UniRule"/>
</dbReference>
<evidence type="ECO:0000313" key="9">
    <source>
        <dbReference type="EMBL" id="KKW11436.1"/>
    </source>
</evidence>
<dbReference type="PANTHER" id="PTHR11229">
    <property type="entry name" value="50S RIBOSOMAL PROTEIN L3"/>
    <property type="match status" value="1"/>
</dbReference>
<dbReference type="HAMAP" id="MF_01325_B">
    <property type="entry name" value="Ribosomal_uL3_B"/>
    <property type="match status" value="1"/>
</dbReference>
<dbReference type="EMBL" id="LCQD01000019">
    <property type="protein sequence ID" value="KKW11436.1"/>
    <property type="molecule type" value="Genomic_DNA"/>
</dbReference>
<sequence length="205" mass="22053">MMNAILGTKISQSQAFDEAGKRIPVTEIQAGPCWVIGMTDKSVQLGFGNIKNISKAEAGHIKKAGLDKKLRFLRSFRISDLSNLSDVSLGKEIKVGEVFAPGDKVQITGVSKGKGFAGVVKRHHFMGGPRTHGQSDRERAPGSIGATTTPGRVYRGKRMAGRMGNDRVTIKKMKVIAVDTQKNILTVKGLVPGGKNGLLLMQKEV</sequence>
<dbReference type="Pfam" id="PF00297">
    <property type="entry name" value="Ribosomal_L3"/>
    <property type="match status" value="1"/>
</dbReference>
<keyword evidence="4 7" id="KW-0689">Ribosomal protein</keyword>
<gene>
    <name evidence="7" type="primary">rplC</name>
    <name evidence="9" type="ORF">UY48_C0019G0017</name>
</gene>
<dbReference type="InterPro" id="IPR019927">
    <property type="entry name" value="Ribosomal_uL3_bac/org-type"/>
</dbReference>
<keyword evidence="2 7" id="KW-0699">rRNA-binding</keyword>
<dbReference type="InterPro" id="IPR009000">
    <property type="entry name" value="Transl_B-barrel_sf"/>
</dbReference>
<accession>A0A0G1VY94</accession>
<comment type="function">
    <text evidence="7">One of the primary rRNA binding proteins, it binds directly near the 3'-end of the 23S rRNA, where it nucleates assembly of the 50S subunit.</text>
</comment>